<feature type="compositionally biased region" description="Basic and acidic residues" evidence="2">
    <location>
        <begin position="399"/>
        <end position="409"/>
    </location>
</feature>
<name>A0AAJ2IXT8_9LACT</name>
<reference evidence="5" key="1">
    <citation type="submission" date="2023-03" db="EMBL/GenBank/DDBJ databases">
        <authorList>
            <person name="Shen W."/>
            <person name="Cai J."/>
        </authorList>
    </citation>
    <scope>NUCLEOTIDE SEQUENCE</scope>
    <source>
        <strain evidence="5">P86-2</strain>
    </source>
</reference>
<feature type="domain" description="Lactococcus lactis RepB C-terminal" evidence="4">
    <location>
        <begin position="261"/>
        <end position="385"/>
    </location>
</feature>
<dbReference type="GO" id="GO:0003887">
    <property type="term" value="F:DNA-directed DNA polymerase activity"/>
    <property type="evidence" value="ECO:0007669"/>
    <property type="project" value="InterPro"/>
</dbReference>
<evidence type="ECO:0000259" key="4">
    <source>
        <dbReference type="Pfam" id="PF06430"/>
    </source>
</evidence>
<comment type="similarity">
    <text evidence="1">Belongs to the initiator RepB protein family.</text>
</comment>
<dbReference type="Pfam" id="PF01051">
    <property type="entry name" value="Rep3_N"/>
    <property type="match status" value="1"/>
</dbReference>
<sequence length="443" mass="51945">MSIITEKQENQKQVLTLNELSKRKVVEHNSLITSIAKMDKTPLKMFELAVSCIDTEKPLENNTVYLSKRDLFAFFKVSDNDKHSRFKEAIEKMQKQAFFQIKEEAGKGFKFINIVPIPYVEWTDYNDEVLIRFSPEIMPYLVNLKKNFTQHALSDIAELNSKYSIILYRWLSMNYNQYEHYSVKGGRRAEQVEAYRTPSISIKELRLMTDTVNEYKEFWNFEKRVLKDPIEEITNHTSFNVSYEKVKKGRSIDSIVFHIEKKPVAKNEYYKQEEKDPVYLENKADREAKQKMLFAEAMQSPYTKLLGEKWLINFSDTQDIPTMVGLLEKVYPLYDELKEARGLKGVETHLSYVASKQEGYSKRNVVKYLKTAIEGYLPTVALQDLEQPERANTKKPKPRTLEEVAKDFLPDYQNETTAEEQEELDKIKAEIDKKLRGEGLDHE</sequence>
<gene>
    <name evidence="5" type="ORF">P7D17_10735</name>
</gene>
<dbReference type="InterPro" id="IPR010931">
    <property type="entry name" value="L_lactis_RepB_C"/>
</dbReference>
<dbReference type="EMBL" id="JARPXR010000020">
    <property type="protein sequence ID" value="MDT2584561.1"/>
    <property type="molecule type" value="Genomic_DNA"/>
</dbReference>
<dbReference type="Gene3D" id="1.10.10.10">
    <property type="entry name" value="Winged helix-like DNA-binding domain superfamily/Winged helix DNA-binding domain"/>
    <property type="match status" value="2"/>
</dbReference>
<dbReference type="GO" id="GO:0006270">
    <property type="term" value="P:DNA replication initiation"/>
    <property type="evidence" value="ECO:0007669"/>
    <property type="project" value="InterPro"/>
</dbReference>
<dbReference type="SUPFAM" id="SSF46785">
    <property type="entry name" value="Winged helix' DNA-binding domain"/>
    <property type="match status" value="2"/>
</dbReference>
<dbReference type="AlphaFoldDB" id="A0AAJ2IXT8"/>
<protein>
    <submittedName>
        <fullName evidence="5">RepB family plasmid replication initiator protein</fullName>
    </submittedName>
</protein>
<dbReference type="Pfam" id="PF06430">
    <property type="entry name" value="L_lactis_RepB_C"/>
    <property type="match status" value="1"/>
</dbReference>
<dbReference type="RefSeq" id="WP_260141024.1">
    <property type="nucleotide sequence ID" value="NZ_JARPXR010000020.1"/>
</dbReference>
<comment type="caution">
    <text evidence="5">The sequence shown here is derived from an EMBL/GenBank/DDBJ whole genome shotgun (WGS) entry which is preliminary data.</text>
</comment>
<dbReference type="InterPro" id="IPR036390">
    <property type="entry name" value="WH_DNA-bd_sf"/>
</dbReference>
<accession>A0AAJ2IXT8</accession>
<evidence type="ECO:0000256" key="2">
    <source>
        <dbReference type="SAM" id="MobiDB-lite"/>
    </source>
</evidence>
<organism evidence="5 6">
    <name type="scientific">Lactococcus petauri</name>
    <dbReference type="NCBI Taxonomy" id="1940789"/>
    <lineage>
        <taxon>Bacteria</taxon>
        <taxon>Bacillati</taxon>
        <taxon>Bacillota</taxon>
        <taxon>Bacilli</taxon>
        <taxon>Lactobacillales</taxon>
        <taxon>Streptococcaceae</taxon>
        <taxon>Lactococcus</taxon>
    </lineage>
</organism>
<dbReference type="InterPro" id="IPR000525">
    <property type="entry name" value="Initiator_Rep_WH1"/>
</dbReference>
<proteinExistence type="inferred from homology"/>
<feature type="region of interest" description="Disordered" evidence="2">
    <location>
        <begin position="387"/>
        <end position="425"/>
    </location>
</feature>
<evidence type="ECO:0000313" key="6">
    <source>
        <dbReference type="Proteomes" id="UP001262817"/>
    </source>
</evidence>
<dbReference type="InterPro" id="IPR036388">
    <property type="entry name" value="WH-like_DNA-bd_sf"/>
</dbReference>
<dbReference type="Proteomes" id="UP001262817">
    <property type="component" value="Unassembled WGS sequence"/>
</dbReference>
<evidence type="ECO:0000313" key="5">
    <source>
        <dbReference type="EMBL" id="MDT2584561.1"/>
    </source>
</evidence>
<evidence type="ECO:0000259" key="3">
    <source>
        <dbReference type="Pfam" id="PF01051"/>
    </source>
</evidence>
<feature type="domain" description="Initiator Rep protein WH1" evidence="3">
    <location>
        <begin position="24"/>
        <end position="172"/>
    </location>
</feature>
<dbReference type="Pfam" id="PF21205">
    <property type="entry name" value="Rep3_C"/>
    <property type="match status" value="1"/>
</dbReference>
<evidence type="ECO:0000256" key="1">
    <source>
        <dbReference type="ARBA" id="ARBA00038283"/>
    </source>
</evidence>